<evidence type="ECO:0000313" key="2">
    <source>
        <dbReference type="EMBL" id="KAL0109126.1"/>
    </source>
</evidence>
<feature type="compositionally biased region" description="Polar residues" evidence="1">
    <location>
        <begin position="42"/>
        <end position="56"/>
    </location>
</feature>
<sequence>MQMAVRRARRLLLISDACKCIDQRSLRSAITVEHLGCVATPNGSETRARSSQNDAGNMNGLAISEERSRYCFDDRL</sequence>
<dbReference type="EMBL" id="JADYXP020000015">
    <property type="protein sequence ID" value="KAL0109126.1"/>
    <property type="molecule type" value="Genomic_DNA"/>
</dbReference>
<keyword evidence="3" id="KW-1185">Reference proteome</keyword>
<reference evidence="2 3" key="1">
    <citation type="submission" date="2023-03" db="EMBL/GenBank/DDBJ databases">
        <title>High recombination rates correlate with genetic variation in Cardiocondyla obscurior ants.</title>
        <authorList>
            <person name="Errbii M."/>
        </authorList>
    </citation>
    <scope>NUCLEOTIDE SEQUENCE [LARGE SCALE GENOMIC DNA]</scope>
    <source>
        <strain evidence="2">Alpha-2009</strain>
        <tissue evidence="2">Whole body</tissue>
    </source>
</reference>
<organism evidence="2 3">
    <name type="scientific">Cardiocondyla obscurior</name>
    <dbReference type="NCBI Taxonomy" id="286306"/>
    <lineage>
        <taxon>Eukaryota</taxon>
        <taxon>Metazoa</taxon>
        <taxon>Ecdysozoa</taxon>
        <taxon>Arthropoda</taxon>
        <taxon>Hexapoda</taxon>
        <taxon>Insecta</taxon>
        <taxon>Pterygota</taxon>
        <taxon>Neoptera</taxon>
        <taxon>Endopterygota</taxon>
        <taxon>Hymenoptera</taxon>
        <taxon>Apocrita</taxon>
        <taxon>Aculeata</taxon>
        <taxon>Formicoidea</taxon>
        <taxon>Formicidae</taxon>
        <taxon>Myrmicinae</taxon>
        <taxon>Cardiocondyla</taxon>
    </lineage>
</organism>
<comment type="caution">
    <text evidence="2">The sequence shown here is derived from an EMBL/GenBank/DDBJ whole genome shotgun (WGS) entry which is preliminary data.</text>
</comment>
<name>A0AAW2F3P9_9HYME</name>
<dbReference type="Proteomes" id="UP001430953">
    <property type="component" value="Unassembled WGS sequence"/>
</dbReference>
<proteinExistence type="predicted"/>
<dbReference type="AlphaFoldDB" id="A0AAW2F3P9"/>
<protein>
    <submittedName>
        <fullName evidence="2">Uncharacterized protein</fullName>
    </submittedName>
</protein>
<accession>A0AAW2F3P9</accession>
<feature type="region of interest" description="Disordered" evidence="1">
    <location>
        <begin position="42"/>
        <end position="61"/>
    </location>
</feature>
<evidence type="ECO:0000256" key="1">
    <source>
        <dbReference type="SAM" id="MobiDB-lite"/>
    </source>
</evidence>
<gene>
    <name evidence="2" type="ORF">PUN28_014312</name>
</gene>
<evidence type="ECO:0000313" key="3">
    <source>
        <dbReference type="Proteomes" id="UP001430953"/>
    </source>
</evidence>